<keyword evidence="7" id="KW-1133">Transmembrane helix</keyword>
<dbReference type="InterPro" id="IPR000560">
    <property type="entry name" value="His_Pase_clade-2"/>
</dbReference>
<organism evidence="8 9">
    <name type="scientific">Neoarthrinium moseri</name>
    <dbReference type="NCBI Taxonomy" id="1658444"/>
    <lineage>
        <taxon>Eukaryota</taxon>
        <taxon>Fungi</taxon>
        <taxon>Dikarya</taxon>
        <taxon>Ascomycota</taxon>
        <taxon>Pezizomycotina</taxon>
        <taxon>Sordariomycetes</taxon>
        <taxon>Xylariomycetidae</taxon>
        <taxon>Amphisphaeriales</taxon>
        <taxon>Apiosporaceae</taxon>
        <taxon>Neoarthrinium</taxon>
    </lineage>
</organism>
<feature type="active site" description="Nucleophile" evidence="5">
    <location>
        <position position="108"/>
    </location>
</feature>
<keyword evidence="3" id="KW-0378">Hydrolase</keyword>
<accession>A0A9Q0AR81</accession>
<dbReference type="Proteomes" id="UP000829685">
    <property type="component" value="Unassembled WGS sequence"/>
</dbReference>
<dbReference type="EMBL" id="JAFIMR010000013">
    <property type="protein sequence ID" value="KAI1871048.1"/>
    <property type="molecule type" value="Genomic_DNA"/>
</dbReference>
<dbReference type="EC" id="3.1.3.8" evidence="2"/>
<evidence type="ECO:0000256" key="6">
    <source>
        <dbReference type="PIRSR" id="PIRSR000894-2"/>
    </source>
</evidence>
<dbReference type="Gene3D" id="3.40.50.1240">
    <property type="entry name" value="Phosphoglycerate mutase-like"/>
    <property type="match status" value="1"/>
</dbReference>
<dbReference type="PANTHER" id="PTHR20963:SF42">
    <property type="entry name" value="PHOSPHOGLYCERATE MUTASE-LIKE PROTEIN"/>
    <property type="match status" value="1"/>
</dbReference>
<dbReference type="CDD" id="cd07061">
    <property type="entry name" value="HP_HAP_like"/>
    <property type="match status" value="1"/>
</dbReference>
<dbReference type="GO" id="GO:0016158">
    <property type="term" value="F:inositol hexakisphosphate 3-phosphatase activity"/>
    <property type="evidence" value="ECO:0007669"/>
    <property type="project" value="UniProtKB-EC"/>
</dbReference>
<evidence type="ECO:0000256" key="2">
    <source>
        <dbReference type="ARBA" id="ARBA00012632"/>
    </source>
</evidence>
<dbReference type="AlphaFoldDB" id="A0A9Q0AR81"/>
<keyword evidence="7" id="KW-0812">Transmembrane</keyword>
<dbReference type="PROSITE" id="PS00616">
    <property type="entry name" value="HIS_ACID_PHOSPHAT_1"/>
    <property type="match status" value="1"/>
</dbReference>
<keyword evidence="9" id="KW-1185">Reference proteome</keyword>
<feature type="disulfide bond" evidence="6">
    <location>
        <begin position="97"/>
        <end position="416"/>
    </location>
</feature>
<sequence>MPQIRKPSPWDHDGRTKVARRRQADRRCIFLVLAVIMAAGFWRKAAWLMPAFASLPATVLAGSSCHFNPYEHLGNLSPYWKPDNTPSSLQSGTPPGCSVEKAFLVHRHGSRNPLSDEIGAIRNLSYYINNNTDLFSQPQTELPTEFAFLTKGWNSTFTTNDLSAIGRQQLFDHGVALRLQYPDLHTDVVLAGDQDRVVESAVWFMDGYYGRSANATATLNRIAEDDVTVSWITPMDTCEGWKYSFGGSLVSQWGVVYLPPLAKRINEALKPAYPTVNFTSSLVHGMLYACAYGTAVSGLDSSPWCPVFLPEEILQHEYEYDLLMRGAFGYGLPNGMGPVIGSLLVSNITSFLQNDSGPNLSLNFGHDTTIDLGLTALGLAADSEYPAEGPVNATRLWRTAKQVPFGAQMLWRGLSCDGEKRIQLLLNEANFDLGPTGCESDNYGSCSLADFVAAGTVQAALNVTHGDARWNAACSI</sequence>
<dbReference type="OrthoDB" id="6509975at2759"/>
<feature type="transmembrane region" description="Helical" evidence="7">
    <location>
        <begin position="28"/>
        <end position="49"/>
    </location>
</feature>
<dbReference type="InterPro" id="IPR016274">
    <property type="entry name" value="Histidine_acid_Pase_euk"/>
</dbReference>
<comment type="similarity">
    <text evidence="1">Belongs to the histidine acid phosphatase family.</text>
</comment>
<keyword evidence="7" id="KW-0472">Membrane</keyword>
<proteinExistence type="inferred from homology"/>
<feature type="disulfide bond" evidence="6">
    <location>
        <begin position="438"/>
        <end position="446"/>
    </location>
</feature>
<gene>
    <name evidence="8" type="ORF">JX265_006088</name>
</gene>
<evidence type="ECO:0000256" key="7">
    <source>
        <dbReference type="SAM" id="Phobius"/>
    </source>
</evidence>
<dbReference type="Pfam" id="PF00328">
    <property type="entry name" value="His_Phos_2"/>
    <property type="match status" value="1"/>
</dbReference>
<evidence type="ECO:0000313" key="8">
    <source>
        <dbReference type="EMBL" id="KAI1871048.1"/>
    </source>
</evidence>
<dbReference type="InterPro" id="IPR029033">
    <property type="entry name" value="His_PPase_superfam"/>
</dbReference>
<dbReference type="InterPro" id="IPR033379">
    <property type="entry name" value="Acid_Pase_AS"/>
</dbReference>
<evidence type="ECO:0000256" key="1">
    <source>
        <dbReference type="ARBA" id="ARBA00005375"/>
    </source>
</evidence>
<reference evidence="8" key="1">
    <citation type="submission" date="2021-03" db="EMBL/GenBank/DDBJ databases">
        <title>Revisited historic fungal species revealed as producer of novel bioactive compounds through whole genome sequencing and comparative genomics.</title>
        <authorList>
            <person name="Vignolle G.A."/>
            <person name="Hochenegger N."/>
            <person name="Mach R.L."/>
            <person name="Mach-Aigner A.R."/>
            <person name="Javad Rahimi M."/>
            <person name="Salim K.A."/>
            <person name="Chan C.M."/>
            <person name="Lim L.B.L."/>
            <person name="Cai F."/>
            <person name="Druzhinina I.S."/>
            <person name="U'Ren J.M."/>
            <person name="Derntl C."/>
        </authorList>
    </citation>
    <scope>NUCLEOTIDE SEQUENCE</scope>
    <source>
        <strain evidence="8">TUCIM 5799</strain>
    </source>
</reference>
<dbReference type="GO" id="GO:0003993">
    <property type="term" value="F:acid phosphatase activity"/>
    <property type="evidence" value="ECO:0007669"/>
    <property type="project" value="TreeGrafter"/>
</dbReference>
<name>A0A9Q0AR81_9PEZI</name>
<keyword evidence="4" id="KW-0325">Glycoprotein</keyword>
<protein>
    <recommendedName>
        <fullName evidence="2">3-phytase</fullName>
        <ecNumber evidence="2">3.1.3.8</ecNumber>
    </recommendedName>
</protein>
<comment type="caution">
    <text evidence="8">The sequence shown here is derived from an EMBL/GenBank/DDBJ whole genome shotgun (WGS) entry which is preliminary data.</text>
</comment>
<keyword evidence="6" id="KW-1015">Disulfide bond</keyword>
<evidence type="ECO:0000256" key="5">
    <source>
        <dbReference type="PIRSR" id="PIRSR000894-1"/>
    </source>
</evidence>
<feature type="disulfide bond" evidence="6">
    <location>
        <begin position="290"/>
        <end position="305"/>
    </location>
</feature>
<evidence type="ECO:0000256" key="4">
    <source>
        <dbReference type="ARBA" id="ARBA00023180"/>
    </source>
</evidence>
<dbReference type="PIRSF" id="PIRSF000894">
    <property type="entry name" value="Acid_phosphatase"/>
    <property type="match status" value="1"/>
</dbReference>
<evidence type="ECO:0000256" key="3">
    <source>
        <dbReference type="ARBA" id="ARBA00022801"/>
    </source>
</evidence>
<dbReference type="SUPFAM" id="SSF53254">
    <property type="entry name" value="Phosphoglycerate mutase-like"/>
    <property type="match status" value="1"/>
</dbReference>
<feature type="active site" description="Proton donor" evidence="5">
    <location>
        <position position="367"/>
    </location>
</feature>
<dbReference type="PANTHER" id="PTHR20963">
    <property type="entry name" value="MULTIPLE INOSITOL POLYPHOSPHATE PHOSPHATASE-RELATED"/>
    <property type="match status" value="1"/>
</dbReference>
<evidence type="ECO:0000313" key="9">
    <source>
        <dbReference type="Proteomes" id="UP000829685"/>
    </source>
</evidence>